<dbReference type="GO" id="GO:1990904">
    <property type="term" value="C:ribonucleoprotein complex"/>
    <property type="evidence" value="ECO:0007669"/>
    <property type="project" value="UniProtKB-KW"/>
</dbReference>
<sequence length="270" mass="31397">MTSFIQAAWTRRSRGELAKKPNKKSWKQRTDMYMRAFLLNVFFSRRFIQAKVATTNAKDLRHSLPSLTDHNACRIVGRLIAERAKEADVYAMSYEPRKDEWIEVYIQKKQKGTKRKTQQAKALENARKGPRNFLKLLHKTSFIQAAWTRRSPGELAKKPNKKSWKPRTDMYTRPFLLNVFFSRRFIQAKVMHRGTSKVVSVATTNAKDLRHSLPSLTDHNACRIVGRLIAERAKEADVYAMSYEPRKDERIEGKLGIVIGTIKENRIIFV</sequence>
<evidence type="ECO:0008006" key="8">
    <source>
        <dbReference type="Google" id="ProtNLM"/>
    </source>
</evidence>
<accession>A0A835MCQ5</accession>
<evidence type="ECO:0000256" key="1">
    <source>
        <dbReference type="ARBA" id="ARBA00004173"/>
    </source>
</evidence>
<keyword evidence="5" id="KW-0687">Ribonucleoprotein</keyword>
<dbReference type="SUPFAM" id="SSF53137">
    <property type="entry name" value="Translational machinery components"/>
    <property type="match status" value="2"/>
</dbReference>
<dbReference type="PANTHER" id="PTHR12899">
    <property type="entry name" value="39S RIBOSOMAL PROTEIN L18, MITOCHONDRIAL"/>
    <property type="match status" value="1"/>
</dbReference>
<evidence type="ECO:0000313" key="7">
    <source>
        <dbReference type="Proteomes" id="UP000657918"/>
    </source>
</evidence>
<keyword evidence="7" id="KW-1185">Reference proteome</keyword>
<evidence type="ECO:0000256" key="3">
    <source>
        <dbReference type="ARBA" id="ARBA00022980"/>
    </source>
</evidence>
<comment type="similarity">
    <text evidence="2">Belongs to the universal ribosomal protein uL18 family.</text>
</comment>
<dbReference type="GO" id="GO:0006412">
    <property type="term" value="P:translation"/>
    <property type="evidence" value="ECO:0007669"/>
    <property type="project" value="InterPro"/>
</dbReference>
<name>A0A835MCQ5_9ROSI</name>
<dbReference type="FunFam" id="3.30.420.80:FF:000009">
    <property type="entry name" value="50S ribosomal protein L18"/>
    <property type="match status" value="1"/>
</dbReference>
<keyword evidence="4" id="KW-0496">Mitochondrion</keyword>
<dbReference type="OrthoDB" id="1932324at2759"/>
<dbReference type="GO" id="GO:0003735">
    <property type="term" value="F:structural constituent of ribosome"/>
    <property type="evidence" value="ECO:0007669"/>
    <property type="project" value="InterPro"/>
</dbReference>
<dbReference type="InterPro" id="IPR005484">
    <property type="entry name" value="Ribosomal_uL18_bac/plant/anim"/>
</dbReference>
<reference evidence="6 7" key="1">
    <citation type="submission" date="2020-10" db="EMBL/GenBank/DDBJ databases">
        <title>Plant Genome Project.</title>
        <authorList>
            <person name="Zhang R.-G."/>
        </authorList>
    </citation>
    <scope>NUCLEOTIDE SEQUENCE [LARGE SCALE GENOMIC DNA]</scope>
    <source>
        <strain evidence="6">FAFU-HL-1</strain>
        <tissue evidence="6">Leaf</tissue>
    </source>
</reference>
<organism evidence="6 7">
    <name type="scientific">Salix dunnii</name>
    <dbReference type="NCBI Taxonomy" id="1413687"/>
    <lineage>
        <taxon>Eukaryota</taxon>
        <taxon>Viridiplantae</taxon>
        <taxon>Streptophyta</taxon>
        <taxon>Embryophyta</taxon>
        <taxon>Tracheophyta</taxon>
        <taxon>Spermatophyta</taxon>
        <taxon>Magnoliopsida</taxon>
        <taxon>eudicotyledons</taxon>
        <taxon>Gunneridae</taxon>
        <taxon>Pentapetalae</taxon>
        <taxon>rosids</taxon>
        <taxon>fabids</taxon>
        <taxon>Malpighiales</taxon>
        <taxon>Salicaceae</taxon>
        <taxon>Saliceae</taxon>
        <taxon>Salix</taxon>
    </lineage>
</organism>
<evidence type="ECO:0000313" key="6">
    <source>
        <dbReference type="EMBL" id="KAF9661597.1"/>
    </source>
</evidence>
<gene>
    <name evidence="6" type="ORF">SADUNF_Sadunf19G0085400</name>
</gene>
<proteinExistence type="inferred from homology"/>
<dbReference type="CDD" id="cd00432">
    <property type="entry name" value="Ribosomal_L18_L5e"/>
    <property type="match status" value="1"/>
</dbReference>
<dbReference type="Proteomes" id="UP000657918">
    <property type="component" value="Unassembled WGS sequence"/>
</dbReference>
<dbReference type="Gene3D" id="3.30.420.80">
    <property type="entry name" value="Ribosomal protein S11"/>
    <property type="match status" value="2"/>
</dbReference>
<dbReference type="GO" id="GO:0005840">
    <property type="term" value="C:ribosome"/>
    <property type="evidence" value="ECO:0007669"/>
    <property type="project" value="UniProtKB-KW"/>
</dbReference>
<dbReference type="InterPro" id="IPR057268">
    <property type="entry name" value="Ribosomal_L18"/>
</dbReference>
<dbReference type="PANTHER" id="PTHR12899:SF16">
    <property type="entry name" value="OS02G0689700 PROTEIN"/>
    <property type="match status" value="1"/>
</dbReference>
<dbReference type="EMBL" id="JADGMS010000019">
    <property type="protein sequence ID" value="KAF9661597.1"/>
    <property type="molecule type" value="Genomic_DNA"/>
</dbReference>
<dbReference type="GO" id="GO:0008097">
    <property type="term" value="F:5S rRNA binding"/>
    <property type="evidence" value="ECO:0007669"/>
    <property type="project" value="TreeGrafter"/>
</dbReference>
<evidence type="ECO:0000256" key="2">
    <source>
        <dbReference type="ARBA" id="ARBA00007116"/>
    </source>
</evidence>
<comment type="subcellular location">
    <subcellularLocation>
        <location evidence="1">Mitochondrion</location>
    </subcellularLocation>
</comment>
<dbReference type="InterPro" id="IPR036967">
    <property type="entry name" value="Ribosomal_uS11_sf"/>
</dbReference>
<keyword evidence="3" id="KW-0689">Ribosomal protein</keyword>
<protein>
    <recommendedName>
        <fullName evidence="8">Ribosomal protein L18</fullName>
    </recommendedName>
</protein>
<evidence type="ECO:0000256" key="5">
    <source>
        <dbReference type="ARBA" id="ARBA00023274"/>
    </source>
</evidence>
<dbReference type="GO" id="GO:0005739">
    <property type="term" value="C:mitochondrion"/>
    <property type="evidence" value="ECO:0007669"/>
    <property type="project" value="UniProtKB-SubCell"/>
</dbReference>
<evidence type="ECO:0000256" key="4">
    <source>
        <dbReference type="ARBA" id="ARBA00023128"/>
    </source>
</evidence>
<comment type="caution">
    <text evidence="6">The sequence shown here is derived from an EMBL/GenBank/DDBJ whole genome shotgun (WGS) entry which is preliminary data.</text>
</comment>
<dbReference type="AlphaFoldDB" id="A0A835MCQ5"/>